<evidence type="ECO:0000313" key="2">
    <source>
        <dbReference type="EMBL" id="NIF23930.1"/>
    </source>
</evidence>
<dbReference type="RefSeq" id="WP_167017611.1">
    <property type="nucleotide sequence ID" value="NZ_VWXF01000011.1"/>
</dbReference>
<keyword evidence="3" id="KW-1185">Reference proteome</keyword>
<evidence type="ECO:0000313" key="3">
    <source>
        <dbReference type="Proteomes" id="UP001515683"/>
    </source>
</evidence>
<gene>
    <name evidence="2" type="ORF">F3J40_20325</name>
</gene>
<proteinExistence type="predicted"/>
<feature type="transmembrane region" description="Helical" evidence="1">
    <location>
        <begin position="108"/>
        <end position="128"/>
    </location>
</feature>
<organism evidence="2 3">
    <name type="scientific">Candidatus Pantoea multigeneris</name>
    <dbReference type="NCBI Taxonomy" id="2608357"/>
    <lineage>
        <taxon>Bacteria</taxon>
        <taxon>Pseudomonadati</taxon>
        <taxon>Pseudomonadota</taxon>
        <taxon>Gammaproteobacteria</taxon>
        <taxon>Enterobacterales</taxon>
        <taxon>Erwiniaceae</taxon>
        <taxon>Pantoea</taxon>
    </lineage>
</organism>
<keyword evidence="1" id="KW-1133">Transmembrane helix</keyword>
<keyword evidence="1" id="KW-0472">Membrane</keyword>
<keyword evidence="1" id="KW-0812">Transmembrane</keyword>
<dbReference type="Proteomes" id="UP001515683">
    <property type="component" value="Unassembled WGS sequence"/>
</dbReference>
<accession>A0ABX0REZ5</accession>
<evidence type="ECO:0000256" key="1">
    <source>
        <dbReference type="SAM" id="Phobius"/>
    </source>
</evidence>
<sequence>MVTYREIEDESKEIVALMASSEQTVPRFFSFFKWIKYHFFIYVILAVICLFELDVAKYGWSWLLVFSFGLLNWFFISAFVSSYSNMFSMLESEKLKDFKLCKILARKIKTYGVSWFAFLILMGAVGVFTELNVAAIVIGNFVFSIFCFFIFNIDISRYQISGLLGAISAVKEKLSN</sequence>
<protein>
    <submittedName>
        <fullName evidence="2">Uncharacterized protein</fullName>
    </submittedName>
</protein>
<feature type="transmembrane region" description="Helical" evidence="1">
    <location>
        <begin position="134"/>
        <end position="153"/>
    </location>
</feature>
<comment type="caution">
    <text evidence="2">The sequence shown here is derived from an EMBL/GenBank/DDBJ whole genome shotgun (WGS) entry which is preliminary data.</text>
</comment>
<feature type="transmembrane region" description="Helical" evidence="1">
    <location>
        <begin position="62"/>
        <end position="87"/>
    </location>
</feature>
<dbReference type="EMBL" id="VWXF01000011">
    <property type="protein sequence ID" value="NIF23930.1"/>
    <property type="molecule type" value="Genomic_DNA"/>
</dbReference>
<name>A0ABX0REZ5_9GAMM</name>
<reference evidence="2 3" key="1">
    <citation type="journal article" date="2019" name="bioRxiv">
        <title>Bacteria contribute to plant secondary compound degradation in a generalist herbivore system.</title>
        <authorList>
            <person name="Francoeur C.B."/>
            <person name="Khadempour L."/>
            <person name="Moreira-Soto R.D."/>
            <person name="Gotting K."/>
            <person name="Book A.J."/>
            <person name="Pinto-Tomas A.A."/>
            <person name="Keefover-Ring K."/>
            <person name="Currie C.R."/>
        </authorList>
    </citation>
    <scope>NUCLEOTIDE SEQUENCE [LARGE SCALE GENOMIC DNA]</scope>
    <source>
        <strain evidence="2">Acro-835</strain>
    </source>
</reference>
<feature type="transmembrane region" description="Helical" evidence="1">
    <location>
        <begin position="37"/>
        <end position="56"/>
    </location>
</feature>